<dbReference type="GO" id="GO:0006434">
    <property type="term" value="P:seryl-tRNA aminoacylation"/>
    <property type="evidence" value="ECO:0007669"/>
    <property type="project" value="UniProtKB-UniRule"/>
</dbReference>
<name>A0A518AZB4_9BACT</name>
<sequence length="424" mass="46866">MLDLRFIREETETVKENCHLRRIEADVDRLVELAARRAEQTTTLQDLQRQQNEVAKKTGKAKDPEERKGFVEEGKRLKAEAAAAEEDNRKLGEEIAAIQRVIPNLTHPDVPPEEDAVLREVGTKPNFDFKPLDHVELCDRHRLANFEAGAKVAGADFYYLTGDGALLQMALVQYAMKKLVGEGFTPVITPDLARDQVVAGTGFTPRGPETQIYAIEETDLCLVATAEITLAGMYRDEIITATDLPIQMAGLSHCFRTEAGAAGRATRGLYRVHQFTKVEMFAFTLPEESDAMHQRLLKVEEEIFQGLNVPYRVLDIAANDLGGPAYRKFDLEAWMPGRGDGGEYGEVTSTSNCTDYQARRLNIRFKTPGQKGTTFVHMLNGTAVAAGRAMIAVLENNQQADGTIRVPEALVPFMGKDVIGSPAS</sequence>
<keyword evidence="14" id="KW-1185">Reference proteome</keyword>
<dbReference type="InterPro" id="IPR002317">
    <property type="entry name" value="Ser-tRNA-ligase_type_1"/>
</dbReference>
<feature type="binding site" evidence="7 8">
    <location>
        <position position="279"/>
    </location>
    <ligand>
        <name>L-serine</name>
        <dbReference type="ChEBI" id="CHEBI:33384"/>
    </ligand>
</feature>
<dbReference type="InterPro" id="IPR006195">
    <property type="entry name" value="aa-tRNA-synth_II"/>
</dbReference>
<dbReference type="GO" id="GO:0005524">
    <property type="term" value="F:ATP binding"/>
    <property type="evidence" value="ECO:0007669"/>
    <property type="project" value="UniProtKB-UniRule"/>
</dbReference>
<comment type="domain">
    <text evidence="7">Consists of two distinct domains, a catalytic core and a N-terminal extension that is involved in tRNA binding.</text>
</comment>
<dbReference type="Pfam" id="PF00587">
    <property type="entry name" value="tRNA-synt_2b"/>
    <property type="match status" value="1"/>
</dbReference>
<evidence type="ECO:0000256" key="6">
    <source>
        <dbReference type="ARBA" id="ARBA00023146"/>
    </source>
</evidence>
<dbReference type="UniPathway" id="UPA00906">
    <property type="reaction ID" value="UER00895"/>
</dbReference>
<dbReference type="GO" id="GO:0004828">
    <property type="term" value="F:serine-tRNA ligase activity"/>
    <property type="evidence" value="ECO:0007669"/>
    <property type="project" value="UniProtKB-UniRule"/>
</dbReference>
<keyword evidence="3 7" id="KW-0547">Nucleotide-binding</keyword>
<dbReference type="PROSITE" id="PS50862">
    <property type="entry name" value="AA_TRNA_LIGASE_II"/>
    <property type="match status" value="1"/>
</dbReference>
<dbReference type="PRINTS" id="PR00981">
    <property type="entry name" value="TRNASYNTHSER"/>
</dbReference>
<dbReference type="InterPro" id="IPR015866">
    <property type="entry name" value="Ser-tRNA-synth_1_N"/>
</dbReference>
<evidence type="ECO:0000256" key="2">
    <source>
        <dbReference type="ARBA" id="ARBA00022598"/>
    </source>
</evidence>
<feature type="region of interest" description="Disordered" evidence="11">
    <location>
        <begin position="42"/>
        <end position="69"/>
    </location>
</feature>
<dbReference type="InterPro" id="IPR045864">
    <property type="entry name" value="aa-tRNA-synth_II/BPL/LPL"/>
</dbReference>
<comment type="similarity">
    <text evidence="7">Belongs to the class-II aminoacyl-tRNA synthetase family. Type-1 seryl-tRNA synthetase subfamily.</text>
</comment>
<dbReference type="RefSeq" id="WP_145255293.1">
    <property type="nucleotide sequence ID" value="NZ_CP036279.1"/>
</dbReference>
<feature type="coiled-coil region" evidence="10">
    <location>
        <begin position="74"/>
        <end position="101"/>
    </location>
</feature>
<comment type="function">
    <text evidence="7">Catalyzes the attachment of serine to tRNA(Ser). Is also able to aminoacylate tRNA(Sec) with serine, to form the misacylated tRNA L-seryl-tRNA(Sec), which will be further converted into selenocysteinyl-tRNA(Sec).</text>
</comment>
<keyword evidence="4 7" id="KW-0067">ATP-binding</keyword>
<feature type="compositionally biased region" description="Basic and acidic residues" evidence="11">
    <location>
        <begin position="54"/>
        <end position="69"/>
    </location>
</feature>
<evidence type="ECO:0000256" key="9">
    <source>
        <dbReference type="PIRSR" id="PIRSR001529-2"/>
    </source>
</evidence>
<dbReference type="Gene3D" id="3.30.930.10">
    <property type="entry name" value="Bira Bifunctional Protein, Domain 2"/>
    <property type="match status" value="1"/>
</dbReference>
<gene>
    <name evidence="7 13" type="primary">serS</name>
    <name evidence="13" type="ORF">Pan216_08900</name>
</gene>
<dbReference type="SUPFAM" id="SSF55681">
    <property type="entry name" value="Class II aaRS and biotin synthetases"/>
    <property type="match status" value="1"/>
</dbReference>
<evidence type="ECO:0000313" key="13">
    <source>
        <dbReference type="EMBL" id="QDU60053.1"/>
    </source>
</evidence>
<accession>A0A518AZB4</accession>
<organism evidence="13 14">
    <name type="scientific">Kolteria novifilia</name>
    <dbReference type="NCBI Taxonomy" id="2527975"/>
    <lineage>
        <taxon>Bacteria</taxon>
        <taxon>Pseudomonadati</taxon>
        <taxon>Planctomycetota</taxon>
        <taxon>Planctomycetia</taxon>
        <taxon>Kolteriales</taxon>
        <taxon>Kolteriaceae</taxon>
        <taxon>Kolteria</taxon>
    </lineage>
</organism>
<feature type="binding site" evidence="7 9">
    <location>
        <begin position="346"/>
        <end position="349"/>
    </location>
    <ligand>
        <name>ATP</name>
        <dbReference type="ChEBI" id="CHEBI:30616"/>
    </ligand>
</feature>
<evidence type="ECO:0000256" key="4">
    <source>
        <dbReference type="ARBA" id="ARBA00022840"/>
    </source>
</evidence>
<dbReference type="InterPro" id="IPR033729">
    <property type="entry name" value="SerRS_core"/>
</dbReference>
<feature type="binding site" evidence="8">
    <location>
        <position position="225"/>
    </location>
    <ligand>
        <name>L-serine</name>
        <dbReference type="ChEBI" id="CHEBI:33384"/>
    </ligand>
</feature>
<evidence type="ECO:0000256" key="7">
    <source>
        <dbReference type="HAMAP-Rule" id="MF_00176"/>
    </source>
</evidence>
<evidence type="ECO:0000256" key="5">
    <source>
        <dbReference type="ARBA" id="ARBA00022917"/>
    </source>
</evidence>
<dbReference type="AlphaFoldDB" id="A0A518AZB4"/>
<dbReference type="OrthoDB" id="9804647at2"/>
<dbReference type="InterPro" id="IPR042103">
    <property type="entry name" value="SerRS_1_N_sf"/>
</dbReference>
<comment type="pathway">
    <text evidence="7">Aminoacyl-tRNA biosynthesis; selenocysteinyl-tRNA(Sec) biosynthesis; L-seryl-tRNA(Sec) from L-serine and tRNA(Sec): step 1/1.</text>
</comment>
<feature type="binding site" evidence="7">
    <location>
        <begin position="225"/>
        <end position="227"/>
    </location>
    <ligand>
        <name>L-serine</name>
        <dbReference type="ChEBI" id="CHEBI:33384"/>
    </ligand>
</feature>
<reference evidence="13 14" key="1">
    <citation type="submission" date="2019-02" db="EMBL/GenBank/DDBJ databases">
        <title>Deep-cultivation of Planctomycetes and their phenomic and genomic characterization uncovers novel biology.</title>
        <authorList>
            <person name="Wiegand S."/>
            <person name="Jogler M."/>
            <person name="Boedeker C."/>
            <person name="Pinto D."/>
            <person name="Vollmers J."/>
            <person name="Rivas-Marin E."/>
            <person name="Kohn T."/>
            <person name="Peeters S.H."/>
            <person name="Heuer A."/>
            <person name="Rast P."/>
            <person name="Oberbeckmann S."/>
            <person name="Bunk B."/>
            <person name="Jeske O."/>
            <person name="Meyerdierks A."/>
            <person name="Storesund J.E."/>
            <person name="Kallscheuer N."/>
            <person name="Luecker S."/>
            <person name="Lage O.M."/>
            <person name="Pohl T."/>
            <person name="Merkel B.J."/>
            <person name="Hornburger P."/>
            <person name="Mueller R.-W."/>
            <person name="Bruemmer F."/>
            <person name="Labrenz M."/>
            <person name="Spormann A.M."/>
            <person name="Op den Camp H."/>
            <person name="Overmann J."/>
            <person name="Amann R."/>
            <person name="Jetten M.S.M."/>
            <person name="Mascher T."/>
            <person name="Medema M.H."/>
            <person name="Devos D.P."/>
            <person name="Kaster A.-K."/>
            <person name="Ovreas L."/>
            <person name="Rohde M."/>
            <person name="Galperin M.Y."/>
            <person name="Jogler C."/>
        </authorList>
    </citation>
    <scope>NUCLEOTIDE SEQUENCE [LARGE SCALE GENOMIC DNA]</scope>
    <source>
        <strain evidence="13 14">Pan216</strain>
    </source>
</reference>
<dbReference type="HAMAP" id="MF_00176">
    <property type="entry name" value="Ser_tRNA_synth_type1"/>
    <property type="match status" value="1"/>
</dbReference>
<evidence type="ECO:0000313" key="14">
    <source>
        <dbReference type="Proteomes" id="UP000317093"/>
    </source>
</evidence>
<feature type="site" description="Important for serine binding" evidence="8">
    <location>
        <position position="382"/>
    </location>
</feature>
<dbReference type="EC" id="6.1.1.11" evidence="7"/>
<evidence type="ECO:0000256" key="3">
    <source>
        <dbReference type="ARBA" id="ARBA00022741"/>
    </source>
</evidence>
<proteinExistence type="inferred from homology"/>
<dbReference type="PANTHER" id="PTHR11778">
    <property type="entry name" value="SERYL-TRNA SYNTHETASE"/>
    <property type="match status" value="1"/>
</dbReference>
<dbReference type="Pfam" id="PF02403">
    <property type="entry name" value="Seryl_tRNA_N"/>
    <property type="match status" value="1"/>
</dbReference>
<dbReference type="KEGG" id="knv:Pan216_08900"/>
<keyword evidence="5 7" id="KW-0648">Protein biosynthesis</keyword>
<keyword evidence="6 7" id="KW-0030">Aminoacyl-tRNA synthetase</keyword>
<evidence type="ECO:0000256" key="11">
    <source>
        <dbReference type="SAM" id="MobiDB-lite"/>
    </source>
</evidence>
<dbReference type="InterPro" id="IPR010978">
    <property type="entry name" value="tRNA-bd_arm"/>
</dbReference>
<dbReference type="PIRSF" id="PIRSF001529">
    <property type="entry name" value="Ser-tRNA-synth_IIa"/>
    <property type="match status" value="1"/>
</dbReference>
<feature type="compositionally biased region" description="Low complexity" evidence="11">
    <location>
        <begin position="42"/>
        <end position="51"/>
    </location>
</feature>
<comment type="subcellular location">
    <subcellularLocation>
        <location evidence="7">Cytoplasm</location>
    </subcellularLocation>
</comment>
<evidence type="ECO:0000256" key="8">
    <source>
        <dbReference type="PIRSR" id="PIRSR001529-1"/>
    </source>
</evidence>
<comment type="subunit">
    <text evidence="7">Homodimer. The tRNA molecule binds across the dimer.</text>
</comment>
<comment type="catalytic activity">
    <reaction evidence="7">
        <text>tRNA(Ser) + L-serine + ATP = L-seryl-tRNA(Ser) + AMP + diphosphate + H(+)</text>
        <dbReference type="Rhea" id="RHEA:12292"/>
        <dbReference type="Rhea" id="RHEA-COMP:9669"/>
        <dbReference type="Rhea" id="RHEA-COMP:9703"/>
        <dbReference type="ChEBI" id="CHEBI:15378"/>
        <dbReference type="ChEBI" id="CHEBI:30616"/>
        <dbReference type="ChEBI" id="CHEBI:33019"/>
        <dbReference type="ChEBI" id="CHEBI:33384"/>
        <dbReference type="ChEBI" id="CHEBI:78442"/>
        <dbReference type="ChEBI" id="CHEBI:78533"/>
        <dbReference type="ChEBI" id="CHEBI:456215"/>
        <dbReference type="EC" id="6.1.1.11"/>
    </reaction>
</comment>
<feature type="domain" description="Aminoacyl-transfer RNA synthetases class-II family profile" evidence="12">
    <location>
        <begin position="133"/>
        <end position="407"/>
    </location>
</feature>
<feature type="binding site" evidence="7 9">
    <location>
        <begin position="256"/>
        <end position="258"/>
    </location>
    <ligand>
        <name>ATP</name>
        <dbReference type="ChEBI" id="CHEBI:30616"/>
    </ligand>
</feature>
<feature type="binding site" evidence="8">
    <location>
        <position position="380"/>
    </location>
    <ligand>
        <name>L-serine</name>
        <dbReference type="ChEBI" id="CHEBI:33384"/>
    </ligand>
</feature>
<feature type="binding site" evidence="7">
    <location>
        <position position="272"/>
    </location>
    <ligand>
        <name>ATP</name>
        <dbReference type="ChEBI" id="CHEBI:30616"/>
    </ligand>
</feature>
<comment type="catalytic activity">
    <reaction evidence="7">
        <text>tRNA(Sec) + L-serine + ATP = L-seryl-tRNA(Sec) + AMP + diphosphate + H(+)</text>
        <dbReference type="Rhea" id="RHEA:42580"/>
        <dbReference type="Rhea" id="RHEA-COMP:9742"/>
        <dbReference type="Rhea" id="RHEA-COMP:10128"/>
        <dbReference type="ChEBI" id="CHEBI:15378"/>
        <dbReference type="ChEBI" id="CHEBI:30616"/>
        <dbReference type="ChEBI" id="CHEBI:33019"/>
        <dbReference type="ChEBI" id="CHEBI:33384"/>
        <dbReference type="ChEBI" id="CHEBI:78442"/>
        <dbReference type="ChEBI" id="CHEBI:78533"/>
        <dbReference type="ChEBI" id="CHEBI:456215"/>
        <dbReference type="EC" id="6.1.1.11"/>
    </reaction>
</comment>
<dbReference type="GO" id="GO:0016260">
    <property type="term" value="P:selenocysteine biosynthetic process"/>
    <property type="evidence" value="ECO:0007669"/>
    <property type="project" value="UniProtKB-UniRule"/>
</dbReference>
<keyword evidence="2 7" id="KW-0436">Ligase</keyword>
<dbReference type="InterPro" id="IPR002314">
    <property type="entry name" value="aa-tRNA-synt_IIb"/>
</dbReference>
<evidence type="ECO:0000256" key="10">
    <source>
        <dbReference type="SAM" id="Coils"/>
    </source>
</evidence>
<evidence type="ECO:0000259" key="12">
    <source>
        <dbReference type="PROSITE" id="PS50862"/>
    </source>
</evidence>
<keyword evidence="10" id="KW-0175">Coiled coil</keyword>
<dbReference type="CDD" id="cd00770">
    <property type="entry name" value="SerRS_core"/>
    <property type="match status" value="1"/>
</dbReference>
<keyword evidence="1 7" id="KW-0963">Cytoplasm</keyword>
<feature type="binding site" evidence="8">
    <location>
        <position position="256"/>
    </location>
    <ligand>
        <name>L-serine</name>
        <dbReference type="ChEBI" id="CHEBI:33384"/>
    </ligand>
</feature>
<feature type="binding site" evidence="9">
    <location>
        <begin position="272"/>
        <end position="275"/>
    </location>
    <ligand>
        <name>ATP</name>
        <dbReference type="ChEBI" id="CHEBI:30616"/>
    </ligand>
</feature>
<dbReference type="GO" id="GO:0005737">
    <property type="term" value="C:cytoplasm"/>
    <property type="evidence" value="ECO:0007669"/>
    <property type="project" value="UniProtKB-SubCell"/>
</dbReference>
<feature type="binding site" evidence="7">
    <location>
        <position position="382"/>
    </location>
    <ligand>
        <name>L-serine</name>
        <dbReference type="ChEBI" id="CHEBI:33384"/>
    </ligand>
</feature>
<dbReference type="EMBL" id="CP036279">
    <property type="protein sequence ID" value="QDU60053.1"/>
    <property type="molecule type" value="Genomic_DNA"/>
</dbReference>
<dbReference type="Gene3D" id="1.10.287.40">
    <property type="entry name" value="Serine-tRNA synthetase, tRNA binding domain"/>
    <property type="match status" value="1"/>
</dbReference>
<dbReference type="Proteomes" id="UP000317093">
    <property type="component" value="Chromosome"/>
</dbReference>
<dbReference type="SUPFAM" id="SSF46589">
    <property type="entry name" value="tRNA-binding arm"/>
    <property type="match status" value="1"/>
</dbReference>
<evidence type="ECO:0000256" key="1">
    <source>
        <dbReference type="ARBA" id="ARBA00022490"/>
    </source>
</evidence>
<dbReference type="NCBIfam" id="TIGR00414">
    <property type="entry name" value="serS"/>
    <property type="match status" value="1"/>
</dbReference>
<protein>
    <recommendedName>
        <fullName evidence="7">Serine--tRNA ligase</fullName>
        <ecNumber evidence="7">6.1.1.11</ecNumber>
    </recommendedName>
    <alternativeName>
        <fullName evidence="7">Seryl-tRNA synthetase</fullName>
        <shortName evidence="7">SerRS</shortName>
    </alternativeName>
    <alternativeName>
        <fullName evidence="7">Seryl-tRNA(Ser/Sec) synthetase</fullName>
    </alternativeName>
</protein>